<feature type="region of interest" description="Disordered" evidence="1">
    <location>
        <begin position="1"/>
        <end position="20"/>
    </location>
</feature>
<comment type="caution">
    <text evidence="2">The sequence shown here is derived from an EMBL/GenBank/DDBJ whole genome shotgun (WGS) entry which is preliminary data.</text>
</comment>
<evidence type="ECO:0000256" key="1">
    <source>
        <dbReference type="SAM" id="MobiDB-lite"/>
    </source>
</evidence>
<name>A0A401Q5B7_SCYTO</name>
<accession>A0A401Q5B7</accession>
<protein>
    <submittedName>
        <fullName evidence="2">Uncharacterized protein</fullName>
    </submittedName>
</protein>
<proteinExistence type="predicted"/>
<reference evidence="2 3" key="1">
    <citation type="journal article" date="2018" name="Nat. Ecol. Evol.">
        <title>Shark genomes provide insights into elasmobranch evolution and the origin of vertebrates.</title>
        <authorList>
            <person name="Hara Y"/>
            <person name="Yamaguchi K"/>
            <person name="Onimaru K"/>
            <person name="Kadota M"/>
            <person name="Koyanagi M"/>
            <person name="Keeley SD"/>
            <person name="Tatsumi K"/>
            <person name="Tanaka K"/>
            <person name="Motone F"/>
            <person name="Kageyama Y"/>
            <person name="Nozu R"/>
            <person name="Adachi N"/>
            <person name="Nishimura O"/>
            <person name="Nakagawa R"/>
            <person name="Tanegashima C"/>
            <person name="Kiyatake I"/>
            <person name="Matsumoto R"/>
            <person name="Murakumo K"/>
            <person name="Nishida K"/>
            <person name="Terakita A"/>
            <person name="Kuratani S"/>
            <person name="Sato K"/>
            <person name="Hyodo S Kuraku.S."/>
        </authorList>
    </citation>
    <scope>NUCLEOTIDE SEQUENCE [LARGE SCALE GENOMIC DNA]</scope>
</reference>
<gene>
    <name evidence="2" type="ORF">scyTo_0016257</name>
</gene>
<keyword evidence="3" id="KW-1185">Reference proteome</keyword>
<dbReference type="AlphaFoldDB" id="A0A401Q5B7"/>
<evidence type="ECO:0000313" key="3">
    <source>
        <dbReference type="Proteomes" id="UP000288216"/>
    </source>
</evidence>
<dbReference type="Proteomes" id="UP000288216">
    <property type="component" value="Unassembled WGS sequence"/>
</dbReference>
<dbReference type="EMBL" id="BFAA01009714">
    <property type="protein sequence ID" value="GCB80570.1"/>
    <property type="molecule type" value="Genomic_DNA"/>
</dbReference>
<evidence type="ECO:0000313" key="2">
    <source>
        <dbReference type="EMBL" id="GCB80570.1"/>
    </source>
</evidence>
<organism evidence="2 3">
    <name type="scientific">Scyliorhinus torazame</name>
    <name type="common">Cloudy catshark</name>
    <name type="synonym">Catulus torazame</name>
    <dbReference type="NCBI Taxonomy" id="75743"/>
    <lineage>
        <taxon>Eukaryota</taxon>
        <taxon>Metazoa</taxon>
        <taxon>Chordata</taxon>
        <taxon>Craniata</taxon>
        <taxon>Vertebrata</taxon>
        <taxon>Chondrichthyes</taxon>
        <taxon>Elasmobranchii</taxon>
        <taxon>Galeomorphii</taxon>
        <taxon>Galeoidea</taxon>
        <taxon>Carcharhiniformes</taxon>
        <taxon>Scyliorhinidae</taxon>
        <taxon>Scyliorhinus</taxon>
    </lineage>
</organism>
<sequence length="74" mass="8480">MAWRITKSRDLDPWPSPDGNIQDIQYMQKSFVVDVSLKREEVENGTLPHGGKLNVKTCSFRPAKNIPSMCLIYK</sequence>